<dbReference type="Proteomes" id="UP001385951">
    <property type="component" value="Unassembled WGS sequence"/>
</dbReference>
<feature type="region of interest" description="Disordered" evidence="1">
    <location>
        <begin position="399"/>
        <end position="435"/>
    </location>
</feature>
<keyword evidence="3" id="KW-1185">Reference proteome</keyword>
<gene>
    <name evidence="2" type="ORF">QCA50_019504</name>
</gene>
<comment type="caution">
    <text evidence="2">The sequence shown here is derived from an EMBL/GenBank/DDBJ whole genome shotgun (WGS) entry which is preliminary data.</text>
</comment>
<feature type="compositionally biased region" description="Polar residues" evidence="1">
    <location>
        <begin position="170"/>
        <end position="188"/>
    </location>
</feature>
<dbReference type="AlphaFoldDB" id="A0AAW0F9A2"/>
<accession>A0AAW0F9A2</accession>
<feature type="compositionally biased region" description="Polar residues" evidence="1">
    <location>
        <begin position="195"/>
        <end position="212"/>
    </location>
</feature>
<feature type="compositionally biased region" description="Basic and acidic residues" evidence="1">
    <location>
        <begin position="412"/>
        <end position="422"/>
    </location>
</feature>
<name>A0AAW0F9A2_9APHY</name>
<evidence type="ECO:0000256" key="1">
    <source>
        <dbReference type="SAM" id="MobiDB-lite"/>
    </source>
</evidence>
<evidence type="ECO:0000313" key="2">
    <source>
        <dbReference type="EMBL" id="KAK7677498.1"/>
    </source>
</evidence>
<evidence type="ECO:0000313" key="3">
    <source>
        <dbReference type="Proteomes" id="UP001385951"/>
    </source>
</evidence>
<organism evidence="2 3">
    <name type="scientific">Cerrena zonata</name>
    <dbReference type="NCBI Taxonomy" id="2478898"/>
    <lineage>
        <taxon>Eukaryota</taxon>
        <taxon>Fungi</taxon>
        <taxon>Dikarya</taxon>
        <taxon>Basidiomycota</taxon>
        <taxon>Agaricomycotina</taxon>
        <taxon>Agaricomycetes</taxon>
        <taxon>Polyporales</taxon>
        <taxon>Cerrenaceae</taxon>
        <taxon>Cerrena</taxon>
    </lineage>
</organism>
<sequence length="968" mass="107870">MALPDYVPHSMNLMTRAEDADAIFQQIGAMTVDVSLRSTENKEGSTQLSQVTGLLRITVQELCRVDGSPVTKSIICSFLSALSSFVSGDIWTIVDTPFLLPRLNEFHGSGDVMDGHALMLALLRFDNTANMLDEERVIAPCLAESNPFPRSPVDTVEELSYISLDPSPSGGETSHSGNETGHSGNETSQSEHETSQLGDKTSQSGGETASQSPAPPAPFPPDTHILLNRNLADGVDVPLLVAAESTNIKYLMISALYQRFVLSIDEPLIGVEISGSSSVVLVHFGWLDTTAKVPIAHIAYSTRNTQYDLRNLSEAHNFARFIFSLRAHGRRISLAMCTPRIRKFCWCLDHIALARPKPHKASIVKVARWLMNLPIRQKHSRSSSCPAVCRYPIGVVQGGGHRSDGSVTTRRLTFDKDEHTSTDHSSSSEDEEKGVDEGLHMLSVIPSSRPLLLDSFLFERDVVMIGNSSPHKTLPHQEHMTIMHNLYSALSGGTAVQKWNSTEYDLSCFCSQPLEKYCRTLVEQNQRSLNEGSTPRLLEENLVSLLEKKLDIILLPSHYLSCIPRNEEKEPSIYRHIWEYFFAAFCSKGGPADNDIDLCFDVKARISRNRHVDMLQDILHSVDSSQPPTMTVEEFKEYTKALSRDMMSRCSTDAIMSLDPSMTGALSIMFGTYRHIYSICELEDHIFSEMILQRARTEPWEGLCDIIALRPAVFETPSGYRNSRTVSCSSDCSFVVPEASLPSKTNLSCDIPQVFVPLQNRYPGRWSKDYELKWRLDEAPTPMQEASELFTSASASSSSIPLTNSDGPFMLPFIIALCMEKSEGYWDSTQRMSIHLGSAVDLYAHLGIKDHPVWGLLIGGARCGVLMAWRSSENNRTYVYQRAIRVYDITVPYEAMQLASFLVRVKESQRALPWNGVIASHLKTSEMSSLVDDGDNSHIVLTMDSNCTDPEGKWSKWMKAKQSPNMPI</sequence>
<proteinExistence type="predicted"/>
<dbReference type="EMBL" id="JASBNA010000087">
    <property type="protein sequence ID" value="KAK7677498.1"/>
    <property type="molecule type" value="Genomic_DNA"/>
</dbReference>
<reference evidence="2 3" key="1">
    <citation type="submission" date="2022-09" db="EMBL/GenBank/DDBJ databases">
        <authorList>
            <person name="Palmer J.M."/>
        </authorList>
    </citation>
    <scope>NUCLEOTIDE SEQUENCE [LARGE SCALE GENOMIC DNA]</scope>
    <source>
        <strain evidence="2 3">DSM 7382</strain>
    </source>
</reference>
<protein>
    <submittedName>
        <fullName evidence="2">Uncharacterized protein</fullName>
    </submittedName>
</protein>
<feature type="region of interest" description="Disordered" evidence="1">
    <location>
        <begin position="162"/>
        <end position="225"/>
    </location>
</feature>